<dbReference type="GO" id="GO:0008734">
    <property type="term" value="F:L-aspartate oxidase activity"/>
    <property type="evidence" value="ECO:0007669"/>
    <property type="project" value="InterPro"/>
</dbReference>
<gene>
    <name evidence="2" type="ORF">C8046_03675</name>
</gene>
<keyword evidence="3" id="KW-1185">Reference proteome</keyword>
<dbReference type="PANTHER" id="PTHR42716:SF1">
    <property type="entry name" value="SLL0471 PROTEIN"/>
    <property type="match status" value="1"/>
</dbReference>
<accession>A0A2U1ZZC2</accession>
<name>A0A2U1ZZC2_9MICO</name>
<protein>
    <submittedName>
        <fullName evidence="2">FAD-dependent oxidoreductase</fullName>
    </submittedName>
</protein>
<dbReference type="Proteomes" id="UP000245166">
    <property type="component" value="Unassembled WGS sequence"/>
</dbReference>
<dbReference type="Pfam" id="PF12831">
    <property type="entry name" value="FAD_oxidored"/>
    <property type="match status" value="1"/>
</dbReference>
<dbReference type="InterPro" id="IPR036188">
    <property type="entry name" value="FAD/NAD-bd_sf"/>
</dbReference>
<evidence type="ECO:0000313" key="3">
    <source>
        <dbReference type="Proteomes" id="UP000245166"/>
    </source>
</evidence>
<organism evidence="2 3">
    <name type="scientific">Serinibacter arcticus</name>
    <dbReference type="NCBI Taxonomy" id="1655435"/>
    <lineage>
        <taxon>Bacteria</taxon>
        <taxon>Bacillati</taxon>
        <taxon>Actinomycetota</taxon>
        <taxon>Actinomycetes</taxon>
        <taxon>Micrococcales</taxon>
        <taxon>Beutenbergiaceae</taxon>
        <taxon>Serinibacter</taxon>
    </lineage>
</organism>
<dbReference type="GO" id="GO:0009435">
    <property type="term" value="P:NAD+ biosynthetic process"/>
    <property type="evidence" value="ECO:0007669"/>
    <property type="project" value="InterPro"/>
</dbReference>
<dbReference type="SUPFAM" id="SSF51905">
    <property type="entry name" value="FAD/NAD(P)-binding domain"/>
    <property type="match status" value="1"/>
</dbReference>
<feature type="region of interest" description="Disordered" evidence="1">
    <location>
        <begin position="259"/>
        <end position="279"/>
    </location>
</feature>
<sequence length="532" mass="57901">MTTDVLVVGGGLGGVAAALAALENGARVVLSEEYAWLGGQLTSQAVPLDEHSWIEQFGATARYRRLRDGIRDHYRTYYPLTAEARAERALNPGNGLVSRICSEPAVGAAVLEAMLAPHRSSGRLLVLQPAVPISAVVQDDAVRSVTLRLTDQGRDVVVTSTYVVDGTELGDLLPLTGAEHVTGFESREQTGEPSAPEQPQPENQQAFSWCFVIDHLDGEDHTIDPPQDYEHWRSRQPDYWNAPMISLTGPDPRTLETTTRTFTPHAPPPATVADQGKDPGDRELWTFRRILDRTNFTPGAMPSDVVLVNWPMIDHVDGTLVDVEPAVAREHLAAARRQSLSMLYWLQTEAPRPDGGRGYPGLRLRGDLTRGPDGLAMAPYIRESRRLLTVGTVTENDLSIEVKGHGRPFTTADSVGVGMYRIDLHPSSGGDNYLDIASSPFEIPLGIIVPRRLTNLLAAGKNAGTTHITNGAFRLHPVEWNIGEAAGTLAAFCLRHGLTPHAVHATPTHLADYQAVLTDDGVELHWPDVVGY</sequence>
<dbReference type="EMBL" id="PYHR01000002">
    <property type="protein sequence ID" value="PWD52338.1"/>
    <property type="molecule type" value="Genomic_DNA"/>
</dbReference>
<proteinExistence type="predicted"/>
<dbReference type="InterPro" id="IPR005288">
    <property type="entry name" value="NadB"/>
</dbReference>
<dbReference type="AlphaFoldDB" id="A0A2U1ZZC2"/>
<dbReference type="Gene3D" id="3.50.50.60">
    <property type="entry name" value="FAD/NAD(P)-binding domain"/>
    <property type="match status" value="1"/>
</dbReference>
<dbReference type="PANTHER" id="PTHR42716">
    <property type="entry name" value="L-ASPARTATE OXIDASE"/>
    <property type="match status" value="1"/>
</dbReference>
<comment type="caution">
    <text evidence="2">The sequence shown here is derived from an EMBL/GenBank/DDBJ whole genome shotgun (WGS) entry which is preliminary data.</text>
</comment>
<evidence type="ECO:0000256" key="1">
    <source>
        <dbReference type="SAM" id="MobiDB-lite"/>
    </source>
</evidence>
<evidence type="ECO:0000313" key="2">
    <source>
        <dbReference type="EMBL" id="PWD52338.1"/>
    </source>
</evidence>
<dbReference type="OrthoDB" id="615715at2"/>
<reference evidence="2 3" key="1">
    <citation type="submission" date="2018-03" db="EMBL/GenBank/DDBJ databases">
        <title>Genome assembly of novel Miniimonas species PCH200.</title>
        <authorList>
            <person name="Thakur V."/>
            <person name="Kumar V."/>
            <person name="Singh D."/>
        </authorList>
    </citation>
    <scope>NUCLEOTIDE SEQUENCE [LARGE SCALE GENOMIC DNA]</scope>
    <source>
        <strain evidence="2 3">PCH200</strain>
    </source>
</reference>